<feature type="transmembrane region" description="Helical" evidence="7">
    <location>
        <begin position="348"/>
        <end position="370"/>
    </location>
</feature>
<reference evidence="10 11" key="1">
    <citation type="submission" date="2020-02" db="EMBL/GenBank/DDBJ databases">
        <title>Characterization of phylogenetic diversity of novel bifidobacterial species isolated in Czech ZOOs.</title>
        <authorList>
            <person name="Lugli G.A."/>
            <person name="Vera N.B."/>
            <person name="Ventura M."/>
        </authorList>
    </citation>
    <scope>NUCLEOTIDE SEQUENCE [LARGE SCALE GENOMIC DNA]</scope>
    <source>
        <strain evidence="10 11">DSM 109957</strain>
    </source>
</reference>
<organism evidence="10 11">
    <name type="scientific">Bifidobacterium oedipodis</name>
    <dbReference type="NCBI Taxonomy" id="2675322"/>
    <lineage>
        <taxon>Bacteria</taxon>
        <taxon>Bacillati</taxon>
        <taxon>Actinomycetota</taxon>
        <taxon>Actinomycetes</taxon>
        <taxon>Bifidobacteriales</taxon>
        <taxon>Bifidobacteriaceae</taxon>
        <taxon>Bifidobacterium</taxon>
    </lineage>
</organism>
<dbReference type="Pfam" id="PF02687">
    <property type="entry name" value="FtsX"/>
    <property type="match status" value="1"/>
</dbReference>
<dbReference type="Proteomes" id="UP000532194">
    <property type="component" value="Unassembled WGS sequence"/>
</dbReference>
<dbReference type="GO" id="GO:0022857">
    <property type="term" value="F:transmembrane transporter activity"/>
    <property type="evidence" value="ECO:0007669"/>
    <property type="project" value="TreeGrafter"/>
</dbReference>
<evidence type="ECO:0000313" key="10">
    <source>
        <dbReference type="EMBL" id="NMM92917.1"/>
    </source>
</evidence>
<feature type="domain" description="ABC3 transporter permease C-terminal" evidence="8">
    <location>
        <begin position="263"/>
        <end position="374"/>
    </location>
</feature>
<dbReference type="InterPro" id="IPR003838">
    <property type="entry name" value="ABC3_permease_C"/>
</dbReference>
<evidence type="ECO:0000256" key="6">
    <source>
        <dbReference type="ARBA" id="ARBA00038076"/>
    </source>
</evidence>
<evidence type="ECO:0000259" key="8">
    <source>
        <dbReference type="Pfam" id="PF02687"/>
    </source>
</evidence>
<keyword evidence="4 7" id="KW-1133">Transmembrane helix</keyword>
<comment type="similarity">
    <text evidence="6">Belongs to the ABC-4 integral membrane protein family.</text>
</comment>
<keyword evidence="11" id="KW-1185">Reference proteome</keyword>
<keyword evidence="5 7" id="KW-0472">Membrane</keyword>
<sequence>MFHMIVSDLRISPLRTVLTSLSMFIGIITLILSVLIGTLGKSYLESTNAQLSGWSPTYTVTVSDAQITDLKLNEKMIETMQENPIGIIVPEYQMDSLGIYSSGSIRHVNAVVTSSQRTKLFPVAIVKGQWFAEDSHESSLQVVVNREAEGMILSDGTVDLGVVNGTEKINIWVRGVIDDGSSEPIIYLDALTMERFLPQMWRPEGLTVFFHPTGSVNENMAKSAVSDLLFDSVGGKIGSWNRSDNAESYESVIDFLQTATLVSALLLLVVSAIGLINIGMAGIEQRSRELLIRRAIGATKTSIVCLVIGSSMLLSLIIACISIGISILLVAALPYMMPSDVPLELPPYPYSAAVLACVSAVVTACIGSIAPAIRASALQPALVLR</sequence>
<dbReference type="EMBL" id="JAAIII010000001">
    <property type="protein sequence ID" value="NMM92917.1"/>
    <property type="molecule type" value="Genomic_DNA"/>
</dbReference>
<comment type="caution">
    <text evidence="10">The sequence shown here is derived from an EMBL/GenBank/DDBJ whole genome shotgun (WGS) entry which is preliminary data.</text>
</comment>
<dbReference type="InterPro" id="IPR025857">
    <property type="entry name" value="MacB_PCD"/>
</dbReference>
<dbReference type="AlphaFoldDB" id="A0A7Y0EMJ0"/>
<dbReference type="RefSeq" id="WP_240947355.1">
    <property type="nucleotide sequence ID" value="NZ_JAAIII010000001.1"/>
</dbReference>
<feature type="transmembrane region" description="Helical" evidence="7">
    <location>
        <begin position="21"/>
        <end position="40"/>
    </location>
</feature>
<name>A0A7Y0EMJ0_9BIFI</name>
<dbReference type="Pfam" id="PF12704">
    <property type="entry name" value="MacB_PCD"/>
    <property type="match status" value="1"/>
</dbReference>
<feature type="transmembrane region" description="Helical" evidence="7">
    <location>
        <begin position="261"/>
        <end position="283"/>
    </location>
</feature>
<protein>
    <submittedName>
        <fullName evidence="10">ABC transporter substrate-binding protein</fullName>
    </submittedName>
</protein>
<evidence type="ECO:0000256" key="5">
    <source>
        <dbReference type="ARBA" id="ARBA00023136"/>
    </source>
</evidence>
<dbReference type="PANTHER" id="PTHR30572">
    <property type="entry name" value="MEMBRANE COMPONENT OF TRANSPORTER-RELATED"/>
    <property type="match status" value="1"/>
</dbReference>
<keyword evidence="3 7" id="KW-0812">Transmembrane</keyword>
<evidence type="ECO:0000256" key="4">
    <source>
        <dbReference type="ARBA" id="ARBA00022989"/>
    </source>
</evidence>
<comment type="subcellular location">
    <subcellularLocation>
        <location evidence="1">Cell membrane</location>
        <topology evidence="1">Multi-pass membrane protein</topology>
    </subcellularLocation>
</comment>
<feature type="transmembrane region" description="Helical" evidence="7">
    <location>
        <begin position="303"/>
        <end position="336"/>
    </location>
</feature>
<feature type="domain" description="MacB-like periplasmic core" evidence="9">
    <location>
        <begin position="16"/>
        <end position="224"/>
    </location>
</feature>
<keyword evidence="2" id="KW-1003">Cell membrane</keyword>
<evidence type="ECO:0000256" key="7">
    <source>
        <dbReference type="SAM" id="Phobius"/>
    </source>
</evidence>
<accession>A0A7Y0EMJ0</accession>
<evidence type="ECO:0000256" key="1">
    <source>
        <dbReference type="ARBA" id="ARBA00004651"/>
    </source>
</evidence>
<dbReference type="PANTHER" id="PTHR30572:SF4">
    <property type="entry name" value="ABC TRANSPORTER PERMEASE YTRF"/>
    <property type="match status" value="1"/>
</dbReference>
<evidence type="ECO:0000313" key="11">
    <source>
        <dbReference type="Proteomes" id="UP000532194"/>
    </source>
</evidence>
<evidence type="ECO:0000259" key="9">
    <source>
        <dbReference type="Pfam" id="PF12704"/>
    </source>
</evidence>
<evidence type="ECO:0000256" key="3">
    <source>
        <dbReference type="ARBA" id="ARBA00022692"/>
    </source>
</evidence>
<dbReference type="GO" id="GO:0005886">
    <property type="term" value="C:plasma membrane"/>
    <property type="evidence" value="ECO:0007669"/>
    <property type="project" value="UniProtKB-SubCell"/>
</dbReference>
<evidence type="ECO:0000256" key="2">
    <source>
        <dbReference type="ARBA" id="ARBA00022475"/>
    </source>
</evidence>
<dbReference type="InterPro" id="IPR050250">
    <property type="entry name" value="Macrolide_Exporter_MacB"/>
</dbReference>
<proteinExistence type="inferred from homology"/>
<gene>
    <name evidence="10" type="ORF">G1C95_0102</name>
</gene>